<accession>J3MSF9</accession>
<evidence type="ECO:0000256" key="1">
    <source>
        <dbReference type="SAM" id="MobiDB-lite"/>
    </source>
</evidence>
<proteinExistence type="predicted"/>
<dbReference type="EnsemblPlants" id="OB08G20380.1">
    <property type="protein sequence ID" value="OB08G20380.1"/>
    <property type="gene ID" value="OB08G20380"/>
</dbReference>
<dbReference type="HOGENOM" id="CLU_1878631_0_0_1"/>
<evidence type="ECO:0000313" key="2">
    <source>
        <dbReference type="EnsemblPlants" id="OB08G20380.1"/>
    </source>
</evidence>
<feature type="compositionally biased region" description="Low complexity" evidence="1">
    <location>
        <begin position="78"/>
        <end position="88"/>
    </location>
</feature>
<dbReference type="AlphaFoldDB" id="J3MSF9"/>
<sequence length="136" mass="14191">MSIAHEGKEKVDASTLSEEGMKGIGLIDTAKSIIQGEVYWSLRCNITTSRISNPVPPQGGSSGPSTVHTGTGQGGTTSGSSKGLSKSSPRNNHQQPYHGQGAHIPINSSQKSNGSVYGLFGELLIAAAFENLIHIF</sequence>
<dbReference type="Proteomes" id="UP000006038">
    <property type="component" value="Chromosome 8"/>
</dbReference>
<name>J3MSF9_ORYBR</name>
<dbReference type="Gramene" id="OB08G20380.1">
    <property type="protein sequence ID" value="OB08G20380.1"/>
    <property type="gene ID" value="OB08G20380"/>
</dbReference>
<reference evidence="2" key="1">
    <citation type="journal article" date="2013" name="Nat. Commun.">
        <title>Whole-genome sequencing of Oryza brachyantha reveals mechanisms underlying Oryza genome evolution.</title>
        <authorList>
            <person name="Chen J."/>
            <person name="Huang Q."/>
            <person name="Gao D."/>
            <person name="Wang J."/>
            <person name="Lang Y."/>
            <person name="Liu T."/>
            <person name="Li B."/>
            <person name="Bai Z."/>
            <person name="Luis Goicoechea J."/>
            <person name="Liang C."/>
            <person name="Chen C."/>
            <person name="Zhang W."/>
            <person name="Sun S."/>
            <person name="Liao Y."/>
            <person name="Zhang X."/>
            <person name="Yang L."/>
            <person name="Song C."/>
            <person name="Wang M."/>
            <person name="Shi J."/>
            <person name="Liu G."/>
            <person name="Liu J."/>
            <person name="Zhou H."/>
            <person name="Zhou W."/>
            <person name="Yu Q."/>
            <person name="An N."/>
            <person name="Chen Y."/>
            <person name="Cai Q."/>
            <person name="Wang B."/>
            <person name="Liu B."/>
            <person name="Min J."/>
            <person name="Huang Y."/>
            <person name="Wu H."/>
            <person name="Li Z."/>
            <person name="Zhang Y."/>
            <person name="Yin Y."/>
            <person name="Song W."/>
            <person name="Jiang J."/>
            <person name="Jackson S.A."/>
            <person name="Wing R.A."/>
            <person name="Wang J."/>
            <person name="Chen M."/>
        </authorList>
    </citation>
    <scope>NUCLEOTIDE SEQUENCE [LARGE SCALE GENOMIC DNA]</scope>
    <source>
        <strain evidence="2">cv. IRGC 101232</strain>
    </source>
</reference>
<evidence type="ECO:0000313" key="3">
    <source>
        <dbReference type="Proteomes" id="UP000006038"/>
    </source>
</evidence>
<reference evidence="2" key="2">
    <citation type="submission" date="2013-04" db="UniProtKB">
        <authorList>
            <consortium name="EnsemblPlants"/>
        </authorList>
    </citation>
    <scope>IDENTIFICATION</scope>
</reference>
<keyword evidence="3" id="KW-1185">Reference proteome</keyword>
<feature type="region of interest" description="Disordered" evidence="1">
    <location>
        <begin position="50"/>
        <end position="108"/>
    </location>
</feature>
<organism evidence="2">
    <name type="scientific">Oryza brachyantha</name>
    <name type="common">malo sina</name>
    <dbReference type="NCBI Taxonomy" id="4533"/>
    <lineage>
        <taxon>Eukaryota</taxon>
        <taxon>Viridiplantae</taxon>
        <taxon>Streptophyta</taxon>
        <taxon>Embryophyta</taxon>
        <taxon>Tracheophyta</taxon>
        <taxon>Spermatophyta</taxon>
        <taxon>Magnoliopsida</taxon>
        <taxon>Liliopsida</taxon>
        <taxon>Poales</taxon>
        <taxon>Poaceae</taxon>
        <taxon>BOP clade</taxon>
        <taxon>Oryzoideae</taxon>
        <taxon>Oryzeae</taxon>
        <taxon>Oryzinae</taxon>
        <taxon>Oryza</taxon>
    </lineage>
</organism>
<protein>
    <submittedName>
        <fullName evidence="2">Uncharacterized protein</fullName>
    </submittedName>
</protein>